<evidence type="ECO:0000256" key="1">
    <source>
        <dbReference type="ARBA" id="ARBA00006484"/>
    </source>
</evidence>
<evidence type="ECO:0000313" key="6">
    <source>
        <dbReference type="Proteomes" id="UP001553715"/>
    </source>
</evidence>
<sequence>MAQRVASVGEYSNHIDDRVIIITGAGSGFGRLVAGMTAELGAHVIAADINEDNLKAVVDEIRAKGQSAEYKVADVTDKEQMDAVAAFAVEKFGRIDVMLNNAGIMPLAFWSDHKKASKAWDKAIDINIKGVVNGITAVYDQMMEQGRGQVVNISSIYGNAGMPGSGVYSATKAAVKIISDSLRIESHGKIKVTTLKPTGVPGTNLASAVVNETAISGLAGQNAAQYFDSTEKFMKGELPAEQTDSDSIEYWALTPEELAENVVYVINQPWGVNISDITVRASGDVFIH</sequence>
<proteinExistence type="inferred from homology"/>
<dbReference type="PRINTS" id="PR00081">
    <property type="entry name" value="GDHRDH"/>
</dbReference>
<keyword evidence="6" id="KW-1185">Reference proteome</keyword>
<dbReference type="InterPro" id="IPR002347">
    <property type="entry name" value="SDR_fam"/>
</dbReference>
<dbReference type="Pfam" id="PF00106">
    <property type="entry name" value="adh_short"/>
    <property type="match status" value="1"/>
</dbReference>
<accession>A0ABV3LHL6</accession>
<dbReference type="InterPro" id="IPR020904">
    <property type="entry name" value="Sc_DH/Rdtase_CS"/>
</dbReference>
<gene>
    <name evidence="5" type="ORF">AB0301_04095</name>
</gene>
<dbReference type="SUPFAM" id="SSF51735">
    <property type="entry name" value="NAD(P)-binding Rossmann-fold domains"/>
    <property type="match status" value="1"/>
</dbReference>
<dbReference type="InterPro" id="IPR036291">
    <property type="entry name" value="NAD(P)-bd_dom_sf"/>
</dbReference>
<protein>
    <submittedName>
        <fullName evidence="5">SDR family oxidoreductase</fullName>
        <ecNumber evidence="5">1.-.-.-</ecNumber>
    </submittedName>
</protein>
<evidence type="ECO:0000256" key="4">
    <source>
        <dbReference type="RuleBase" id="RU000363"/>
    </source>
</evidence>
<comment type="caution">
    <text evidence="5">The sequence shown here is derived from an EMBL/GenBank/DDBJ whole genome shotgun (WGS) entry which is preliminary data.</text>
</comment>
<comment type="similarity">
    <text evidence="1 4">Belongs to the short-chain dehydrogenases/reductases (SDR) family.</text>
</comment>
<dbReference type="PANTHER" id="PTHR43391">
    <property type="entry name" value="RETINOL DEHYDROGENASE-RELATED"/>
    <property type="match status" value="1"/>
</dbReference>
<dbReference type="PRINTS" id="PR00080">
    <property type="entry name" value="SDRFAMILY"/>
</dbReference>
<organism evidence="5 6">
    <name type="scientific">Microbacterium profundi</name>
    <dbReference type="NCBI Taxonomy" id="450380"/>
    <lineage>
        <taxon>Bacteria</taxon>
        <taxon>Bacillati</taxon>
        <taxon>Actinomycetota</taxon>
        <taxon>Actinomycetes</taxon>
        <taxon>Micrococcales</taxon>
        <taxon>Microbacteriaceae</taxon>
        <taxon>Microbacterium</taxon>
    </lineage>
</organism>
<dbReference type="PANTHER" id="PTHR43391:SF14">
    <property type="entry name" value="DEHYDROGENASE_REDUCTASE SDR FAMILY PROTEIN 7-LIKE"/>
    <property type="match status" value="1"/>
</dbReference>
<evidence type="ECO:0000256" key="3">
    <source>
        <dbReference type="ARBA" id="ARBA00023002"/>
    </source>
</evidence>
<keyword evidence="2" id="KW-0521">NADP</keyword>
<dbReference type="PROSITE" id="PS00061">
    <property type="entry name" value="ADH_SHORT"/>
    <property type="match status" value="1"/>
</dbReference>
<evidence type="ECO:0000313" key="5">
    <source>
        <dbReference type="EMBL" id="MEW1974253.1"/>
    </source>
</evidence>
<dbReference type="EC" id="1.-.-.-" evidence="5"/>
<dbReference type="GO" id="GO:0016491">
    <property type="term" value="F:oxidoreductase activity"/>
    <property type="evidence" value="ECO:0007669"/>
    <property type="project" value="UniProtKB-KW"/>
</dbReference>
<dbReference type="EMBL" id="JBFBMH010000003">
    <property type="protein sequence ID" value="MEW1974253.1"/>
    <property type="molecule type" value="Genomic_DNA"/>
</dbReference>
<dbReference type="Proteomes" id="UP001553715">
    <property type="component" value="Unassembled WGS sequence"/>
</dbReference>
<dbReference type="Gene3D" id="3.40.50.720">
    <property type="entry name" value="NAD(P)-binding Rossmann-like Domain"/>
    <property type="match status" value="1"/>
</dbReference>
<reference evidence="5 6" key="1">
    <citation type="submission" date="2024-06" db="EMBL/GenBank/DDBJ databases">
        <title>The Natural Products Discovery Center: Release of the First 8490 Sequenced Strains for Exploring Actinobacteria Biosynthetic Diversity.</title>
        <authorList>
            <person name="Kalkreuter E."/>
            <person name="Kautsar S.A."/>
            <person name="Yang D."/>
            <person name="Bader C.D."/>
            <person name="Teijaro C.N."/>
            <person name="Fluegel L."/>
            <person name="Davis C.M."/>
            <person name="Simpson J.R."/>
            <person name="Lauterbach L."/>
            <person name="Steele A.D."/>
            <person name="Gui C."/>
            <person name="Meng S."/>
            <person name="Li G."/>
            <person name="Viehrig K."/>
            <person name="Ye F."/>
            <person name="Su P."/>
            <person name="Kiefer A.F."/>
            <person name="Nichols A."/>
            <person name="Cepeda A.J."/>
            <person name="Yan W."/>
            <person name="Fan B."/>
            <person name="Jiang Y."/>
            <person name="Adhikari A."/>
            <person name="Zheng C.-J."/>
            <person name="Schuster L."/>
            <person name="Cowan T.M."/>
            <person name="Smanski M.J."/>
            <person name="Chevrette M.G."/>
            <person name="De Carvalho L.P.S."/>
            <person name="Shen B."/>
        </authorList>
    </citation>
    <scope>NUCLEOTIDE SEQUENCE [LARGE SCALE GENOMIC DNA]</scope>
    <source>
        <strain evidence="5 6">NPDC077434</strain>
    </source>
</reference>
<dbReference type="CDD" id="cd05233">
    <property type="entry name" value="SDR_c"/>
    <property type="match status" value="1"/>
</dbReference>
<dbReference type="RefSeq" id="WP_033106505.1">
    <property type="nucleotide sequence ID" value="NZ_JAJVKR010000013.1"/>
</dbReference>
<evidence type="ECO:0000256" key="2">
    <source>
        <dbReference type="ARBA" id="ARBA00022857"/>
    </source>
</evidence>
<name>A0ABV3LHL6_9MICO</name>
<keyword evidence="3 5" id="KW-0560">Oxidoreductase</keyword>